<comment type="caution">
    <text evidence="2">The sequence shown here is derived from an EMBL/GenBank/DDBJ whole genome shotgun (WGS) entry which is preliminary data.</text>
</comment>
<name>A0ABW4N321_9CAUL</name>
<proteinExistence type="predicted"/>
<reference evidence="3" key="1">
    <citation type="journal article" date="2019" name="Int. J. Syst. Evol. Microbiol.">
        <title>The Global Catalogue of Microorganisms (GCM) 10K type strain sequencing project: providing services to taxonomists for standard genome sequencing and annotation.</title>
        <authorList>
            <consortium name="The Broad Institute Genomics Platform"/>
            <consortium name="The Broad Institute Genome Sequencing Center for Infectious Disease"/>
            <person name="Wu L."/>
            <person name="Ma J."/>
        </authorList>
    </citation>
    <scope>NUCLEOTIDE SEQUENCE [LARGE SCALE GENOMIC DNA]</scope>
    <source>
        <strain evidence="3">DFY28</strain>
    </source>
</reference>
<evidence type="ECO:0000256" key="1">
    <source>
        <dbReference type="SAM" id="SignalP"/>
    </source>
</evidence>
<dbReference type="RefSeq" id="WP_377283819.1">
    <property type="nucleotide sequence ID" value="NZ_JBHRSI010000009.1"/>
</dbReference>
<sequence length="233" mass="25049">MRPTALATASALALAMSFSTPAPAAEAPASWDGLAHVESKRAAALYLLPGADFSAYTKVMLDPTEVAFQKNWLRDYNRDLVDPTNRISEAEAEKLLAAARTGFEETFRKAYSDGGFEVVTSPGPDVLRVRTAVIDLRVTAPDVNNTAGMRVYARDAGAATVVLEARDSQSGALLGRAVDRRTAGDGGALLRTKFSNRHDFGQLFKRWAESSVAGLNELKARPPLPEPITTADR</sequence>
<dbReference type="InterPro" id="IPR021747">
    <property type="entry name" value="DUF3313"/>
</dbReference>
<evidence type="ECO:0000313" key="3">
    <source>
        <dbReference type="Proteomes" id="UP001597237"/>
    </source>
</evidence>
<dbReference type="Pfam" id="PF11769">
    <property type="entry name" value="DUF3313"/>
    <property type="match status" value="1"/>
</dbReference>
<protein>
    <submittedName>
        <fullName evidence="2">DUF3313 family protein</fullName>
    </submittedName>
</protein>
<dbReference type="Proteomes" id="UP001597237">
    <property type="component" value="Unassembled WGS sequence"/>
</dbReference>
<dbReference type="EMBL" id="JBHUEY010000001">
    <property type="protein sequence ID" value="MFD1784228.1"/>
    <property type="molecule type" value="Genomic_DNA"/>
</dbReference>
<feature type="signal peptide" evidence="1">
    <location>
        <begin position="1"/>
        <end position="24"/>
    </location>
</feature>
<accession>A0ABW4N321</accession>
<evidence type="ECO:0000313" key="2">
    <source>
        <dbReference type="EMBL" id="MFD1784228.1"/>
    </source>
</evidence>
<keyword evidence="1" id="KW-0732">Signal</keyword>
<keyword evidence="3" id="KW-1185">Reference proteome</keyword>
<gene>
    <name evidence="2" type="ORF">ACFSC0_12545</name>
</gene>
<feature type="chain" id="PRO_5045890433" evidence="1">
    <location>
        <begin position="25"/>
        <end position="233"/>
    </location>
</feature>
<organism evidence="2 3">
    <name type="scientific">Phenylobacterium terrae</name>
    <dbReference type="NCBI Taxonomy" id="2665495"/>
    <lineage>
        <taxon>Bacteria</taxon>
        <taxon>Pseudomonadati</taxon>
        <taxon>Pseudomonadota</taxon>
        <taxon>Alphaproteobacteria</taxon>
        <taxon>Caulobacterales</taxon>
        <taxon>Caulobacteraceae</taxon>
        <taxon>Phenylobacterium</taxon>
    </lineage>
</organism>